<dbReference type="Proteomes" id="UP000656813">
    <property type="component" value="Unassembled WGS sequence"/>
</dbReference>
<comment type="caution">
    <text evidence="2">The sequence shown here is derived from an EMBL/GenBank/DDBJ whole genome shotgun (WGS) entry which is preliminary data.</text>
</comment>
<reference evidence="2" key="1">
    <citation type="journal article" date="2014" name="Int. J. Syst. Evol. Microbiol.">
        <title>Complete genome sequence of Corynebacterium casei LMG S-19264T (=DSM 44701T), isolated from a smear-ripened cheese.</title>
        <authorList>
            <consortium name="US DOE Joint Genome Institute (JGI-PGF)"/>
            <person name="Walter F."/>
            <person name="Albersmeier A."/>
            <person name="Kalinowski J."/>
            <person name="Ruckert C."/>
        </authorList>
    </citation>
    <scope>NUCLEOTIDE SEQUENCE</scope>
    <source>
        <strain evidence="2">CGMCC 1.12777</strain>
    </source>
</reference>
<evidence type="ECO:0000313" key="2">
    <source>
        <dbReference type="EMBL" id="GGH77811.1"/>
    </source>
</evidence>
<dbReference type="Pfam" id="PF14172">
    <property type="entry name" value="DUF4309"/>
    <property type="match status" value="1"/>
</dbReference>
<sequence length="195" mass="20966">MRSKKPATKIATASLLSLSLLGLGVPSFMGSADAASGPSVTSSQKNTKAITTLNQLYNQAFSGEMPKLVHGLKVDTSTIDDVHHQIGLPEEPAQPDDPFEKYHGSMGQASYAFAYGATGRIAEIRYFGTQIERQQNLGGITPAVLSQQIGSADHILSVPETNETDYVYQTGNYELHFVVGEDQTVDHVNLKAIAK</sequence>
<evidence type="ECO:0000313" key="3">
    <source>
        <dbReference type="Proteomes" id="UP000656813"/>
    </source>
</evidence>
<reference evidence="2" key="2">
    <citation type="submission" date="2020-09" db="EMBL/GenBank/DDBJ databases">
        <authorList>
            <person name="Sun Q."/>
            <person name="Zhou Y."/>
        </authorList>
    </citation>
    <scope>NUCLEOTIDE SEQUENCE</scope>
    <source>
        <strain evidence="2">CGMCC 1.12777</strain>
    </source>
</reference>
<organism evidence="2 3">
    <name type="scientific">Pullulanibacillus pueri</name>
    <dbReference type="NCBI Taxonomy" id="1437324"/>
    <lineage>
        <taxon>Bacteria</taxon>
        <taxon>Bacillati</taxon>
        <taxon>Bacillota</taxon>
        <taxon>Bacilli</taxon>
        <taxon>Bacillales</taxon>
        <taxon>Sporolactobacillaceae</taxon>
        <taxon>Pullulanibacillus</taxon>
    </lineage>
</organism>
<accession>A0A8J3EL31</accession>
<dbReference type="EMBL" id="BMFV01000005">
    <property type="protein sequence ID" value="GGH77811.1"/>
    <property type="molecule type" value="Genomic_DNA"/>
</dbReference>
<evidence type="ECO:0008006" key="4">
    <source>
        <dbReference type="Google" id="ProtNLM"/>
    </source>
</evidence>
<name>A0A8J3EL31_9BACL</name>
<feature type="chain" id="PRO_5035213193" description="DUF4309 domain-containing protein" evidence="1">
    <location>
        <begin position="35"/>
        <end position="195"/>
    </location>
</feature>
<gene>
    <name evidence="2" type="primary">yjgB</name>
    <name evidence="2" type="ORF">GCM10007096_10260</name>
</gene>
<proteinExistence type="predicted"/>
<dbReference type="InterPro" id="IPR025453">
    <property type="entry name" value="DUF4309"/>
</dbReference>
<evidence type="ECO:0000256" key="1">
    <source>
        <dbReference type="SAM" id="SignalP"/>
    </source>
</evidence>
<feature type="signal peptide" evidence="1">
    <location>
        <begin position="1"/>
        <end position="34"/>
    </location>
</feature>
<dbReference type="RefSeq" id="WP_188496324.1">
    <property type="nucleotide sequence ID" value="NZ_BMFV01000005.1"/>
</dbReference>
<keyword evidence="1" id="KW-0732">Signal</keyword>
<protein>
    <recommendedName>
        <fullName evidence="4">DUF4309 domain-containing protein</fullName>
    </recommendedName>
</protein>
<dbReference type="AlphaFoldDB" id="A0A8J3EL31"/>
<keyword evidence="3" id="KW-1185">Reference proteome</keyword>